<dbReference type="AlphaFoldDB" id="A0A494VWJ9"/>
<dbReference type="SMART" id="SM00360">
    <property type="entry name" value="RRM"/>
    <property type="match status" value="1"/>
</dbReference>
<evidence type="ECO:0000313" key="5">
    <source>
        <dbReference type="Proteomes" id="UP000270046"/>
    </source>
</evidence>
<dbReference type="CDD" id="cd00590">
    <property type="entry name" value="RRM_SF"/>
    <property type="match status" value="1"/>
</dbReference>
<dbReference type="Proteomes" id="UP000270046">
    <property type="component" value="Chromosome"/>
</dbReference>
<evidence type="ECO:0000259" key="3">
    <source>
        <dbReference type="PROSITE" id="PS50102"/>
    </source>
</evidence>
<dbReference type="InterPro" id="IPR035979">
    <property type="entry name" value="RBD_domain_sf"/>
</dbReference>
<gene>
    <name evidence="4" type="ORF">HYN43_010430</name>
</gene>
<name>A0A494VWJ9_9SPHI</name>
<feature type="compositionally biased region" description="Low complexity" evidence="2">
    <location>
        <begin position="100"/>
        <end position="112"/>
    </location>
</feature>
<organism evidence="4 5">
    <name type="scientific">Mucilaginibacter celer</name>
    <dbReference type="NCBI Taxonomy" id="2305508"/>
    <lineage>
        <taxon>Bacteria</taxon>
        <taxon>Pseudomonadati</taxon>
        <taxon>Bacteroidota</taxon>
        <taxon>Sphingobacteriia</taxon>
        <taxon>Sphingobacteriales</taxon>
        <taxon>Sphingobacteriaceae</taxon>
        <taxon>Mucilaginibacter</taxon>
    </lineage>
</organism>
<feature type="domain" description="RRM" evidence="3">
    <location>
        <begin position="2"/>
        <end position="80"/>
    </location>
</feature>
<dbReference type="GO" id="GO:0003729">
    <property type="term" value="F:mRNA binding"/>
    <property type="evidence" value="ECO:0007669"/>
    <property type="project" value="TreeGrafter"/>
</dbReference>
<protein>
    <recommendedName>
        <fullName evidence="3">RRM domain-containing protein</fullName>
    </recommendedName>
</protein>
<dbReference type="Gene3D" id="3.30.70.330">
    <property type="match status" value="1"/>
</dbReference>
<dbReference type="InterPro" id="IPR000504">
    <property type="entry name" value="RRM_dom"/>
</dbReference>
<keyword evidence="1" id="KW-0694">RNA-binding</keyword>
<accession>A0A494VWJ9</accession>
<feature type="compositionally biased region" description="Gly residues" evidence="2">
    <location>
        <begin position="113"/>
        <end position="128"/>
    </location>
</feature>
<feature type="region of interest" description="Disordered" evidence="2">
    <location>
        <begin position="77"/>
        <end position="155"/>
    </location>
</feature>
<dbReference type="Pfam" id="PF00076">
    <property type="entry name" value="RRM_1"/>
    <property type="match status" value="1"/>
</dbReference>
<keyword evidence="5" id="KW-1185">Reference proteome</keyword>
<dbReference type="PANTHER" id="PTHR48025">
    <property type="entry name" value="OS02G0815200 PROTEIN"/>
    <property type="match status" value="1"/>
</dbReference>
<sequence length="155" mass="16633">MVKLFVGGFPLEMTELEIVKMIGPHGDVETIKIVRDKKTRICKGYAFLEMKDRTGAENAVIALDGMQMADRVLSVKINDDFVKKTPPPRKSFGGGYGNTNRGNSSGPRSYGNNSGGGYDRGSSNGGGYRSSNNNNNGGGASGAPSDRPRRPRKTM</sequence>
<reference evidence="4 5" key="1">
    <citation type="submission" date="2018-10" db="EMBL/GenBank/DDBJ databases">
        <title>Genome sequencing of Mucilaginibacter sp. HYN0043.</title>
        <authorList>
            <person name="Kim M."/>
            <person name="Yi H."/>
        </authorList>
    </citation>
    <scope>NUCLEOTIDE SEQUENCE [LARGE SCALE GENOMIC DNA]</scope>
    <source>
        <strain evidence="4 5">HYN0043</strain>
    </source>
</reference>
<evidence type="ECO:0000313" key="4">
    <source>
        <dbReference type="EMBL" id="AYL95678.1"/>
    </source>
</evidence>
<dbReference type="InterPro" id="IPR012677">
    <property type="entry name" value="Nucleotide-bd_a/b_plait_sf"/>
</dbReference>
<dbReference type="SUPFAM" id="SSF54928">
    <property type="entry name" value="RNA-binding domain, RBD"/>
    <property type="match status" value="1"/>
</dbReference>
<dbReference type="EMBL" id="CP032869">
    <property type="protein sequence ID" value="AYL95678.1"/>
    <property type="molecule type" value="Genomic_DNA"/>
</dbReference>
<dbReference type="OrthoDB" id="797376at2"/>
<dbReference type="InterPro" id="IPR050502">
    <property type="entry name" value="Euk_RNA-bind_prot"/>
</dbReference>
<dbReference type="PROSITE" id="PS50102">
    <property type="entry name" value="RRM"/>
    <property type="match status" value="1"/>
</dbReference>
<dbReference type="RefSeq" id="WP_119411636.1">
    <property type="nucleotide sequence ID" value="NZ_CP032869.1"/>
</dbReference>
<dbReference type="PANTHER" id="PTHR48025:SF1">
    <property type="entry name" value="RRM DOMAIN-CONTAINING PROTEIN"/>
    <property type="match status" value="1"/>
</dbReference>
<proteinExistence type="predicted"/>
<dbReference type="KEGG" id="muh:HYN43_010430"/>
<evidence type="ECO:0000256" key="2">
    <source>
        <dbReference type="SAM" id="MobiDB-lite"/>
    </source>
</evidence>
<evidence type="ECO:0000256" key="1">
    <source>
        <dbReference type="ARBA" id="ARBA00022884"/>
    </source>
</evidence>